<organism evidence="1 2">
    <name type="scientific">Austropuccinia psidii MF-1</name>
    <dbReference type="NCBI Taxonomy" id="1389203"/>
    <lineage>
        <taxon>Eukaryota</taxon>
        <taxon>Fungi</taxon>
        <taxon>Dikarya</taxon>
        <taxon>Basidiomycota</taxon>
        <taxon>Pucciniomycotina</taxon>
        <taxon>Pucciniomycetes</taxon>
        <taxon>Pucciniales</taxon>
        <taxon>Sphaerophragmiaceae</taxon>
        <taxon>Austropuccinia</taxon>
    </lineage>
</organism>
<evidence type="ECO:0000313" key="2">
    <source>
        <dbReference type="Proteomes" id="UP000765509"/>
    </source>
</evidence>
<dbReference type="Proteomes" id="UP000765509">
    <property type="component" value="Unassembled WGS sequence"/>
</dbReference>
<sequence length="106" mass="11537">MINLTGSVRDSFHQFLGFLTPAWDVEEVPTSGKVEDRQNRWESSTADIGSIGNMVWDRMKKGDYGGEAASLLAFPVNGLVSDQLRSEVLSNTSIEGEATEGSEAQL</sequence>
<evidence type="ECO:0000313" key="1">
    <source>
        <dbReference type="EMBL" id="MBW0557106.1"/>
    </source>
</evidence>
<proteinExistence type="predicted"/>
<name>A0A9Q3PEJ0_9BASI</name>
<gene>
    <name evidence="1" type="ORF">O181_096821</name>
</gene>
<protein>
    <submittedName>
        <fullName evidence="1">Uncharacterized protein</fullName>
    </submittedName>
</protein>
<dbReference type="AlphaFoldDB" id="A0A9Q3PEJ0"/>
<dbReference type="EMBL" id="AVOT02064819">
    <property type="protein sequence ID" value="MBW0557106.1"/>
    <property type="molecule type" value="Genomic_DNA"/>
</dbReference>
<reference evidence="1" key="1">
    <citation type="submission" date="2021-03" db="EMBL/GenBank/DDBJ databases">
        <title>Draft genome sequence of rust myrtle Austropuccinia psidii MF-1, a brazilian biotype.</title>
        <authorList>
            <person name="Quecine M.C."/>
            <person name="Pachon D.M.R."/>
            <person name="Bonatelli M.L."/>
            <person name="Correr F.H."/>
            <person name="Franceschini L.M."/>
            <person name="Leite T.F."/>
            <person name="Margarido G.R.A."/>
            <person name="Almeida C.A."/>
            <person name="Ferrarezi J.A."/>
            <person name="Labate C.A."/>
        </authorList>
    </citation>
    <scope>NUCLEOTIDE SEQUENCE</scope>
    <source>
        <strain evidence="1">MF-1</strain>
    </source>
</reference>
<keyword evidence="2" id="KW-1185">Reference proteome</keyword>
<comment type="caution">
    <text evidence="1">The sequence shown here is derived from an EMBL/GenBank/DDBJ whole genome shotgun (WGS) entry which is preliminary data.</text>
</comment>
<accession>A0A9Q3PEJ0</accession>